<reference evidence="1 2" key="1">
    <citation type="submission" date="2020-08" db="EMBL/GenBank/DDBJ databases">
        <title>The completed genome sequence of the pathogenic ascomycete fungus Penicillium digitatum.</title>
        <authorList>
            <person name="Wang M."/>
        </authorList>
    </citation>
    <scope>NUCLEOTIDE SEQUENCE [LARGE SCALE GENOMIC DNA]</scope>
    <source>
        <strain evidence="1 2">PdW03</strain>
    </source>
</reference>
<dbReference type="EMBL" id="CP060777">
    <property type="protein sequence ID" value="QQK45444.1"/>
    <property type="molecule type" value="Genomic_DNA"/>
</dbReference>
<organism evidence="1 2">
    <name type="scientific">Penicillium digitatum</name>
    <name type="common">Green mold</name>
    <dbReference type="NCBI Taxonomy" id="36651"/>
    <lineage>
        <taxon>Eukaryota</taxon>
        <taxon>Fungi</taxon>
        <taxon>Dikarya</taxon>
        <taxon>Ascomycota</taxon>
        <taxon>Pezizomycotina</taxon>
        <taxon>Eurotiomycetes</taxon>
        <taxon>Eurotiomycetidae</taxon>
        <taxon>Eurotiales</taxon>
        <taxon>Aspergillaceae</taxon>
        <taxon>Penicillium</taxon>
    </lineage>
</organism>
<name>A0A7T6XQL4_PENDI</name>
<dbReference type="RefSeq" id="XP_065957299.1">
    <property type="nucleotide sequence ID" value="XM_066099572.1"/>
</dbReference>
<evidence type="ECO:0000313" key="2">
    <source>
        <dbReference type="Proteomes" id="UP000595662"/>
    </source>
</evidence>
<evidence type="ECO:0000313" key="1">
    <source>
        <dbReference type="EMBL" id="QQK45444.1"/>
    </source>
</evidence>
<dbReference type="Proteomes" id="UP000595662">
    <property type="component" value="Chromosome 4"/>
</dbReference>
<protein>
    <submittedName>
        <fullName evidence="1">Uncharacterized protein</fullName>
    </submittedName>
</protein>
<sequence length="104" mass="11528">MRFKLTCNQITLRSVSREESRDAKVALAPTQLLTAYTSWPIIWKFPGSPSYTTAYGAETLVEKCPKRGKSFSSPSSCVCLMLTNPFEITLKTKYDTITIPAATA</sequence>
<proteinExistence type="predicted"/>
<gene>
    <name evidence="1" type="ORF">Pdw03_0342</name>
</gene>
<dbReference type="AlphaFoldDB" id="A0A7T6XQL4"/>
<dbReference type="GeneID" id="90952131"/>
<accession>A0A7T6XQL4</accession>